<sequence>MTGDMRTFADAREWARTGTKLLLDAVADLDEAGFSGAAVLPEWTRKHLAAHVAANSDALSNLVHWAETGEETPMYASAEERAAGIAKGATLSAVELRSWLTDSARRLAEGFDRLTDAHWQHEVVTAQGRTVPATELPWMRAREVCVHAVDFGTGVTFADLPAGFLTALVDEISTKRGMTERAAWARQGGQSGQDGLPDGPPPSGALPDGPLSDGPLPEVAAWLAGRPHSLADAPALGPWL</sequence>
<dbReference type="SUPFAM" id="SSF109854">
    <property type="entry name" value="DinB/YfiT-like putative metalloenzymes"/>
    <property type="match status" value="1"/>
</dbReference>
<dbReference type="InterPro" id="IPR034660">
    <property type="entry name" value="DinB/YfiT-like"/>
</dbReference>
<dbReference type="InterPro" id="IPR024344">
    <property type="entry name" value="MDMPI_metal-binding"/>
</dbReference>
<comment type="caution">
    <text evidence="3">The sequence shown here is derived from an EMBL/GenBank/DDBJ whole genome shotgun (WGS) entry which is preliminary data.</text>
</comment>
<evidence type="ECO:0000313" key="4">
    <source>
        <dbReference type="Proteomes" id="UP001486207"/>
    </source>
</evidence>
<feature type="domain" description="Mycothiol-dependent maleylpyruvate isomerase metal-binding" evidence="2">
    <location>
        <begin position="17"/>
        <end position="150"/>
    </location>
</feature>
<evidence type="ECO:0000259" key="2">
    <source>
        <dbReference type="Pfam" id="PF11716"/>
    </source>
</evidence>
<feature type="compositionally biased region" description="Low complexity" evidence="1">
    <location>
        <begin position="206"/>
        <end position="217"/>
    </location>
</feature>
<protein>
    <submittedName>
        <fullName evidence="3">Maleylpyruvate isomerase family mycothiol-dependent enzyme</fullName>
    </submittedName>
</protein>
<dbReference type="Pfam" id="PF11716">
    <property type="entry name" value="MDMPI_N"/>
    <property type="match status" value="1"/>
</dbReference>
<dbReference type="GO" id="GO:0016853">
    <property type="term" value="F:isomerase activity"/>
    <property type="evidence" value="ECO:0007669"/>
    <property type="project" value="UniProtKB-KW"/>
</dbReference>
<dbReference type="RefSeq" id="WP_190075862.1">
    <property type="nucleotide sequence ID" value="NZ_BNBM01000029.1"/>
</dbReference>
<keyword evidence="4" id="KW-1185">Reference proteome</keyword>
<dbReference type="Proteomes" id="UP001486207">
    <property type="component" value="Unassembled WGS sequence"/>
</dbReference>
<dbReference type="Gene3D" id="1.20.120.450">
    <property type="entry name" value="dinb family like domain"/>
    <property type="match status" value="1"/>
</dbReference>
<evidence type="ECO:0000256" key="1">
    <source>
        <dbReference type="SAM" id="MobiDB-lite"/>
    </source>
</evidence>
<dbReference type="InterPro" id="IPR017517">
    <property type="entry name" value="Maleyloyr_isom"/>
</dbReference>
<proteinExistence type="predicted"/>
<gene>
    <name evidence="3" type="ORF">ABT384_42460</name>
</gene>
<dbReference type="EMBL" id="JBEPFB010000031">
    <property type="protein sequence ID" value="MER7379268.1"/>
    <property type="molecule type" value="Genomic_DNA"/>
</dbReference>
<evidence type="ECO:0000313" key="3">
    <source>
        <dbReference type="EMBL" id="MER7379268.1"/>
    </source>
</evidence>
<dbReference type="NCBIfam" id="TIGR03083">
    <property type="entry name" value="maleylpyruvate isomerase family mycothiol-dependent enzyme"/>
    <property type="match status" value="1"/>
</dbReference>
<organism evidence="3 4">
    <name type="scientific">Streptomyces lanatus</name>
    <dbReference type="NCBI Taxonomy" id="66900"/>
    <lineage>
        <taxon>Bacteria</taxon>
        <taxon>Bacillati</taxon>
        <taxon>Actinomycetota</taxon>
        <taxon>Actinomycetes</taxon>
        <taxon>Kitasatosporales</taxon>
        <taxon>Streptomycetaceae</taxon>
        <taxon>Streptomyces</taxon>
    </lineage>
</organism>
<keyword evidence="3" id="KW-0413">Isomerase</keyword>
<accession>A0ABV1Y5X6</accession>
<reference evidence="3 4" key="1">
    <citation type="submission" date="2024-06" db="EMBL/GenBank/DDBJ databases">
        <title>The Natural Products Discovery Center: Release of the First 8490 Sequenced Strains for Exploring Actinobacteria Biosynthetic Diversity.</title>
        <authorList>
            <person name="Kalkreuter E."/>
            <person name="Kautsar S.A."/>
            <person name="Yang D."/>
            <person name="Bader C.D."/>
            <person name="Teijaro C.N."/>
            <person name="Fluegel L."/>
            <person name="Davis C.M."/>
            <person name="Simpson J.R."/>
            <person name="Lauterbach L."/>
            <person name="Steele A.D."/>
            <person name="Gui C."/>
            <person name="Meng S."/>
            <person name="Li G."/>
            <person name="Viehrig K."/>
            <person name="Ye F."/>
            <person name="Su P."/>
            <person name="Kiefer A.F."/>
            <person name="Nichols A."/>
            <person name="Cepeda A.J."/>
            <person name="Yan W."/>
            <person name="Fan B."/>
            <person name="Jiang Y."/>
            <person name="Adhikari A."/>
            <person name="Zheng C.-J."/>
            <person name="Schuster L."/>
            <person name="Cowan T.M."/>
            <person name="Smanski M.J."/>
            <person name="Chevrette M.G."/>
            <person name="De Carvalho L.P.S."/>
            <person name="Shen B."/>
        </authorList>
    </citation>
    <scope>NUCLEOTIDE SEQUENCE [LARGE SCALE GENOMIC DNA]</scope>
    <source>
        <strain evidence="3 4">NPDC000155</strain>
    </source>
</reference>
<name>A0ABV1Y5X6_9ACTN</name>
<feature type="region of interest" description="Disordered" evidence="1">
    <location>
        <begin position="180"/>
        <end position="219"/>
    </location>
</feature>